<evidence type="ECO:0000256" key="1">
    <source>
        <dbReference type="ARBA" id="ARBA00022723"/>
    </source>
</evidence>
<dbReference type="SUPFAM" id="SSF54593">
    <property type="entry name" value="Glyoxalase/Bleomycin resistance protein/Dihydroxybiphenyl dioxygenase"/>
    <property type="match status" value="1"/>
</dbReference>
<dbReference type="EMBL" id="FOFV01000009">
    <property type="protein sequence ID" value="SER49857.1"/>
    <property type="molecule type" value="Genomic_DNA"/>
</dbReference>
<dbReference type="Gene3D" id="3.10.180.10">
    <property type="entry name" value="2,3-Dihydroxybiphenyl 1,2-Dioxygenase, domain 1"/>
    <property type="match status" value="2"/>
</dbReference>
<dbReference type="GO" id="GO:0046872">
    <property type="term" value="F:metal ion binding"/>
    <property type="evidence" value="ECO:0007669"/>
    <property type="project" value="UniProtKB-KW"/>
</dbReference>
<dbReference type="GO" id="GO:0004493">
    <property type="term" value="F:methylmalonyl-CoA epimerase activity"/>
    <property type="evidence" value="ECO:0007669"/>
    <property type="project" value="TreeGrafter"/>
</dbReference>
<gene>
    <name evidence="3" type="ORF">SAMN04488000_109196</name>
</gene>
<keyword evidence="4" id="KW-1185">Reference proteome</keyword>
<keyword evidence="1" id="KW-0479">Metal-binding</keyword>
<dbReference type="Pfam" id="PF00903">
    <property type="entry name" value="Glyoxalase"/>
    <property type="match status" value="1"/>
</dbReference>
<feature type="domain" description="VOC" evidence="2">
    <location>
        <begin position="6"/>
        <end position="122"/>
    </location>
</feature>
<organism evidence="3 4">
    <name type="scientific">Lentzea albida</name>
    <dbReference type="NCBI Taxonomy" id="65499"/>
    <lineage>
        <taxon>Bacteria</taxon>
        <taxon>Bacillati</taxon>
        <taxon>Actinomycetota</taxon>
        <taxon>Actinomycetes</taxon>
        <taxon>Pseudonocardiales</taxon>
        <taxon>Pseudonocardiaceae</taxon>
        <taxon>Lentzea</taxon>
    </lineage>
</organism>
<evidence type="ECO:0000313" key="4">
    <source>
        <dbReference type="Proteomes" id="UP000199503"/>
    </source>
</evidence>
<dbReference type="InterPro" id="IPR029068">
    <property type="entry name" value="Glyas_Bleomycin-R_OHBP_Dase"/>
</dbReference>
<dbReference type="GO" id="GO:0051213">
    <property type="term" value="F:dioxygenase activity"/>
    <property type="evidence" value="ECO:0007669"/>
    <property type="project" value="UniProtKB-KW"/>
</dbReference>
<dbReference type="OrthoDB" id="6909416at2"/>
<keyword evidence="3" id="KW-0560">Oxidoreductase</keyword>
<evidence type="ECO:0000313" key="3">
    <source>
        <dbReference type="EMBL" id="SER49857.1"/>
    </source>
</evidence>
<proteinExistence type="predicted"/>
<keyword evidence="3" id="KW-0223">Dioxygenase</keyword>
<dbReference type="InterPro" id="IPR051785">
    <property type="entry name" value="MMCE/EMCE_epimerase"/>
</dbReference>
<dbReference type="GO" id="GO:0046491">
    <property type="term" value="P:L-methylmalonyl-CoA metabolic process"/>
    <property type="evidence" value="ECO:0007669"/>
    <property type="project" value="TreeGrafter"/>
</dbReference>
<evidence type="ECO:0000259" key="2">
    <source>
        <dbReference type="PROSITE" id="PS51819"/>
    </source>
</evidence>
<dbReference type="PANTHER" id="PTHR43048:SF3">
    <property type="entry name" value="METHYLMALONYL-COA EPIMERASE, MITOCHONDRIAL"/>
    <property type="match status" value="1"/>
</dbReference>
<protein>
    <submittedName>
        <fullName evidence="3">3,4-dihydroxy-9,10-secoandrosta-1,3,5(10)-triene-9,17-dione 4,5-dioxygenase</fullName>
    </submittedName>
</protein>
<dbReference type="CDD" id="cd07252">
    <property type="entry name" value="BphC1-RGP6_N_like"/>
    <property type="match status" value="1"/>
</dbReference>
<dbReference type="InterPro" id="IPR037523">
    <property type="entry name" value="VOC_core"/>
</dbReference>
<dbReference type="AlphaFoldDB" id="A0A1H9PNX7"/>
<dbReference type="CDD" id="cd07237">
    <property type="entry name" value="BphC1-RGP6_C_like"/>
    <property type="match status" value="1"/>
</dbReference>
<dbReference type="Pfam" id="PF22632">
    <property type="entry name" value="BphC_D1"/>
    <property type="match status" value="1"/>
</dbReference>
<reference evidence="4" key="1">
    <citation type="submission" date="2016-10" db="EMBL/GenBank/DDBJ databases">
        <authorList>
            <person name="Varghese N."/>
            <person name="Submissions S."/>
        </authorList>
    </citation>
    <scope>NUCLEOTIDE SEQUENCE [LARGE SCALE GENOMIC DNA]</scope>
    <source>
        <strain evidence="4">DSM 44437</strain>
    </source>
</reference>
<dbReference type="RefSeq" id="WP_089919502.1">
    <property type="nucleotide sequence ID" value="NZ_FOFV01000009.1"/>
</dbReference>
<accession>A0A1H9PNX7</accession>
<dbReference type="STRING" id="65499.SAMN04488000_109196"/>
<dbReference type="Proteomes" id="UP000199503">
    <property type="component" value="Unassembled WGS sequence"/>
</dbReference>
<sequence>MGYIKALGYIGIGARDLDAWGEYAADVLGLQVTRGRDDQDVETLFLRMDERHHRIAVRSGDDELTYVGWEVPNELDFDAQVADLERQGVAVKEDAGLASLRGVQRLARFTDPAGFQLELFFGAAVVASPFVSPTGVRFVTTDPAGNDLGVGHVVLQAPNTDEMIDFYLNVLGFKVSDYIVMKQYGISLTFTHVNPRHHSLAFGPAEPGSKPVLNHFMLEIDTLDGVGRALDRVREKKISLTAALGRHTNDGMLSFYMESPSGIGVEYGTEGKLIDDETWTVTAWDAAQLWGHDRSHTH</sequence>
<dbReference type="PANTHER" id="PTHR43048">
    <property type="entry name" value="METHYLMALONYL-COA EPIMERASE"/>
    <property type="match status" value="1"/>
</dbReference>
<name>A0A1H9PNX7_9PSEU</name>
<feature type="domain" description="VOC" evidence="2">
    <location>
        <begin position="149"/>
        <end position="270"/>
    </location>
</feature>
<dbReference type="PROSITE" id="PS51819">
    <property type="entry name" value="VOC"/>
    <property type="match status" value="2"/>
</dbReference>
<dbReference type="InterPro" id="IPR004360">
    <property type="entry name" value="Glyas_Fos-R_dOase_dom"/>
</dbReference>